<dbReference type="OrthoDB" id="770454at2"/>
<dbReference type="AlphaFoldDB" id="A0A1M5KAA5"/>
<evidence type="ECO:0000313" key="2">
    <source>
        <dbReference type="Proteomes" id="UP000184041"/>
    </source>
</evidence>
<dbReference type="EMBL" id="FQUS01000030">
    <property type="protein sequence ID" value="SHG49786.1"/>
    <property type="molecule type" value="Genomic_DNA"/>
</dbReference>
<dbReference type="RefSeq" id="WP_073068145.1">
    <property type="nucleotide sequence ID" value="NZ_FQUS01000030.1"/>
</dbReference>
<dbReference type="STRING" id="1194090.SAMN05443144_13037"/>
<accession>A0A1M5KAA5</accession>
<keyword evidence="2" id="KW-1185">Reference proteome</keyword>
<dbReference type="Proteomes" id="UP000184041">
    <property type="component" value="Unassembled WGS sequence"/>
</dbReference>
<gene>
    <name evidence="1" type="ORF">SAMN05443144_13037</name>
</gene>
<name>A0A1M5KAA5_9BACT</name>
<sequence length="131" mass="15466">MGSYIDKQELNRWISELENQEQLNALRSMIFSAKDHVGLWRELSKSALQKIGHDTGVPKTDIHLTNKRFWEVVCSMRESSKPWSWDELPEEVKAGIQRGKEDIATGRYYSNKKVWKEIEEKFGYKSRFLDE</sequence>
<proteinExistence type="predicted"/>
<evidence type="ECO:0000313" key="1">
    <source>
        <dbReference type="EMBL" id="SHG49786.1"/>
    </source>
</evidence>
<organism evidence="1 2">
    <name type="scientific">Fodinibius roseus</name>
    <dbReference type="NCBI Taxonomy" id="1194090"/>
    <lineage>
        <taxon>Bacteria</taxon>
        <taxon>Pseudomonadati</taxon>
        <taxon>Balneolota</taxon>
        <taxon>Balneolia</taxon>
        <taxon>Balneolales</taxon>
        <taxon>Balneolaceae</taxon>
        <taxon>Fodinibius</taxon>
    </lineage>
</organism>
<protein>
    <submittedName>
        <fullName evidence="1">Uncharacterized protein</fullName>
    </submittedName>
</protein>
<reference evidence="1 2" key="1">
    <citation type="submission" date="2016-11" db="EMBL/GenBank/DDBJ databases">
        <authorList>
            <person name="Jaros S."/>
            <person name="Januszkiewicz K."/>
            <person name="Wedrychowicz H."/>
        </authorList>
    </citation>
    <scope>NUCLEOTIDE SEQUENCE [LARGE SCALE GENOMIC DNA]</scope>
    <source>
        <strain evidence="1 2">DSM 21986</strain>
    </source>
</reference>